<organism evidence="2 3">
    <name type="scientific">Elysia crispata</name>
    <name type="common">lettuce slug</name>
    <dbReference type="NCBI Taxonomy" id="231223"/>
    <lineage>
        <taxon>Eukaryota</taxon>
        <taxon>Metazoa</taxon>
        <taxon>Spiralia</taxon>
        <taxon>Lophotrochozoa</taxon>
        <taxon>Mollusca</taxon>
        <taxon>Gastropoda</taxon>
        <taxon>Heterobranchia</taxon>
        <taxon>Euthyneura</taxon>
        <taxon>Panpulmonata</taxon>
        <taxon>Sacoglossa</taxon>
        <taxon>Placobranchoidea</taxon>
        <taxon>Plakobranchidae</taxon>
        <taxon>Elysia</taxon>
    </lineage>
</organism>
<evidence type="ECO:0000313" key="3">
    <source>
        <dbReference type="Proteomes" id="UP001283361"/>
    </source>
</evidence>
<evidence type="ECO:0000313" key="2">
    <source>
        <dbReference type="EMBL" id="KAK3756402.1"/>
    </source>
</evidence>
<dbReference type="AlphaFoldDB" id="A0AAE0YUD2"/>
<protein>
    <submittedName>
        <fullName evidence="2">Uncharacterized protein</fullName>
    </submittedName>
</protein>
<accession>A0AAE0YUD2</accession>
<proteinExistence type="predicted"/>
<keyword evidence="3" id="KW-1185">Reference proteome</keyword>
<dbReference type="Proteomes" id="UP001283361">
    <property type="component" value="Unassembled WGS sequence"/>
</dbReference>
<reference evidence="2" key="1">
    <citation type="journal article" date="2023" name="G3 (Bethesda)">
        <title>A reference genome for the long-term kleptoplast-retaining sea slug Elysia crispata morphotype clarki.</title>
        <authorList>
            <person name="Eastman K.E."/>
            <person name="Pendleton A.L."/>
            <person name="Shaikh M.A."/>
            <person name="Suttiyut T."/>
            <person name="Ogas R."/>
            <person name="Tomko P."/>
            <person name="Gavelis G."/>
            <person name="Widhalm J.R."/>
            <person name="Wisecaver J.H."/>
        </authorList>
    </citation>
    <scope>NUCLEOTIDE SEQUENCE</scope>
    <source>
        <strain evidence="2">ECLA1</strain>
    </source>
</reference>
<feature type="region of interest" description="Disordered" evidence="1">
    <location>
        <begin position="11"/>
        <end position="31"/>
    </location>
</feature>
<dbReference type="EMBL" id="JAWDGP010005522">
    <property type="protein sequence ID" value="KAK3756402.1"/>
    <property type="molecule type" value="Genomic_DNA"/>
</dbReference>
<comment type="caution">
    <text evidence="2">The sequence shown here is derived from an EMBL/GenBank/DDBJ whole genome shotgun (WGS) entry which is preliminary data.</text>
</comment>
<sequence>MTIRVVLGSELGGTGRHNLSGEPPGLDRQSMNAYQSRPGTRTAIAWDAKEGSAIDLLSNLRRKRGKKNNYECTGRCYKSDKACEARCSKAALTLGCSSERPEKCRVRQDIFFYF</sequence>
<gene>
    <name evidence="2" type="ORF">RRG08_034087</name>
</gene>
<name>A0AAE0YUD2_9GAST</name>
<evidence type="ECO:0000256" key="1">
    <source>
        <dbReference type="SAM" id="MobiDB-lite"/>
    </source>
</evidence>